<dbReference type="Proteomes" id="UP000004061">
    <property type="component" value="Unassembled WGS sequence"/>
</dbReference>
<comment type="caution">
    <text evidence="1">The sequence shown here is derived from an EMBL/GenBank/DDBJ whole genome shotgun (WGS) entry which is preliminary data.</text>
</comment>
<dbReference type="AlphaFoldDB" id="B5W7M3"/>
<gene>
    <name evidence="1" type="ORF">AmaxDRAFT_4773</name>
</gene>
<sequence>MKDIPINLACEDVLSEAVLKKMLQHSQRPFCIGGCFCKNGYGYLKKNLPGFNNAAKGMAYLVLTDLDQYECPLAIINEWLKSQPKHPNMLFRVAVKEVESWLLADREGFATFLGISPNLITMDVDNIDDPKQYLINLCRKSRKKALKDAIVPKAKSTAKVGKDYNNPLIKFVQKSWQIEGAKVNSPSLRRAMDVIIAFQPTWT</sequence>
<keyword evidence="2" id="KW-1185">Reference proteome</keyword>
<dbReference type="EMBL" id="ABYK01000054">
    <property type="protein sequence ID" value="EDZ92465.1"/>
    <property type="molecule type" value="Genomic_DNA"/>
</dbReference>
<accession>B5W7M3</accession>
<protein>
    <recommendedName>
        <fullName evidence="3">DUF4276 domain-containing protein</fullName>
    </recommendedName>
</protein>
<dbReference type="RefSeq" id="WP_006670468.1">
    <property type="nucleotide sequence ID" value="NZ_ABYK01000054.1"/>
</dbReference>
<evidence type="ECO:0000313" key="1">
    <source>
        <dbReference type="EMBL" id="EDZ92465.1"/>
    </source>
</evidence>
<evidence type="ECO:0008006" key="3">
    <source>
        <dbReference type="Google" id="ProtNLM"/>
    </source>
</evidence>
<name>B5W7M3_LIMMA</name>
<organism evidence="1 2">
    <name type="scientific">Limnospira maxima CS-328</name>
    <dbReference type="NCBI Taxonomy" id="513049"/>
    <lineage>
        <taxon>Bacteria</taxon>
        <taxon>Bacillati</taxon>
        <taxon>Cyanobacteriota</taxon>
        <taxon>Cyanophyceae</taxon>
        <taxon>Oscillatoriophycideae</taxon>
        <taxon>Oscillatoriales</taxon>
        <taxon>Sirenicapillariaceae</taxon>
        <taxon>Limnospira</taxon>
    </lineage>
</organism>
<proteinExistence type="predicted"/>
<evidence type="ECO:0000313" key="2">
    <source>
        <dbReference type="Proteomes" id="UP000004061"/>
    </source>
</evidence>
<reference evidence="1 2" key="1">
    <citation type="journal article" date="2011" name="Appl. Environ. Microbiol.">
        <title>Contribution of a Sodium Ion Gradient to Energy Conservation during Fermentation in the Cyanobacterium Arthrospira (Spirulina) maxima CS-328.</title>
        <authorList>
            <person name="Carrieri D."/>
            <person name="Ananyev G."/>
            <person name="Lenz O."/>
            <person name="Bryant D.A."/>
            <person name="Dismukes G.C."/>
        </authorList>
    </citation>
    <scope>NUCLEOTIDE SEQUENCE [LARGE SCALE GENOMIC DNA]</scope>
    <source>
        <strain evidence="1 2">CS-328</strain>
    </source>
</reference>